<keyword evidence="5" id="KW-0378">Hydrolase</keyword>
<dbReference type="STRING" id="471853.Bcav_0130"/>
<dbReference type="KEGG" id="bcv:Bcav_0130"/>
<dbReference type="InterPro" id="IPR013785">
    <property type="entry name" value="Aldolase_TIM"/>
</dbReference>
<evidence type="ECO:0000256" key="3">
    <source>
        <dbReference type="PIRSR" id="PIRSR005536-1"/>
    </source>
</evidence>
<proteinExistence type="predicted"/>
<gene>
    <name evidence="5" type="ordered locus">Bcav_0130</name>
</gene>
<name>C5BV21_BEUC1</name>
<evidence type="ECO:0000256" key="1">
    <source>
        <dbReference type="ARBA" id="ARBA00001255"/>
    </source>
</evidence>
<dbReference type="Gene3D" id="3.20.20.70">
    <property type="entry name" value="Aldolase class I"/>
    <property type="match status" value="1"/>
</dbReference>
<evidence type="ECO:0000313" key="6">
    <source>
        <dbReference type="Proteomes" id="UP000007962"/>
    </source>
</evidence>
<dbReference type="Gene3D" id="2.70.98.60">
    <property type="entry name" value="alpha-galactosidase from lactobacil brevis"/>
    <property type="match status" value="1"/>
</dbReference>
<dbReference type="GO" id="GO:0016052">
    <property type="term" value="P:carbohydrate catabolic process"/>
    <property type="evidence" value="ECO:0007669"/>
    <property type="project" value="InterPro"/>
</dbReference>
<dbReference type="AlphaFoldDB" id="C5BV21"/>
<dbReference type="SUPFAM" id="SSF51445">
    <property type="entry name" value="(Trans)glycosidases"/>
    <property type="match status" value="1"/>
</dbReference>
<evidence type="ECO:0000256" key="2">
    <source>
        <dbReference type="ARBA" id="ARBA00012755"/>
    </source>
</evidence>
<reference evidence="5 6" key="1">
    <citation type="journal article" date="2009" name="Stand. Genomic Sci.">
        <title>Complete genome sequence of Beutenbergia cavernae type strain (HKI 0122).</title>
        <authorList>
            <person name="Land M."/>
            <person name="Pukall R."/>
            <person name="Abt B."/>
            <person name="Goker M."/>
            <person name="Rohde M."/>
            <person name="Glavina Del Rio T."/>
            <person name="Tice H."/>
            <person name="Copeland A."/>
            <person name="Cheng J.F."/>
            <person name="Lucas S."/>
            <person name="Chen F."/>
            <person name="Nolan M."/>
            <person name="Bruce D."/>
            <person name="Goodwin L."/>
            <person name="Pitluck S."/>
            <person name="Ivanova N."/>
            <person name="Mavromatis K."/>
            <person name="Ovchinnikova G."/>
            <person name="Pati A."/>
            <person name="Chen A."/>
            <person name="Palaniappan K."/>
            <person name="Hauser L."/>
            <person name="Chang Y.J."/>
            <person name="Jefferies C.C."/>
            <person name="Saunders E."/>
            <person name="Brettin T."/>
            <person name="Detter J.C."/>
            <person name="Han C."/>
            <person name="Chain P."/>
            <person name="Bristow J."/>
            <person name="Eisen J.A."/>
            <person name="Markowitz V."/>
            <person name="Hugenholtz P."/>
            <person name="Kyrpides N.C."/>
            <person name="Klenk H.P."/>
            <person name="Lapidus A."/>
        </authorList>
    </citation>
    <scope>NUCLEOTIDE SEQUENCE [LARGE SCALE GENOMIC DNA]</scope>
    <source>
        <strain evidence="6">ATCC BAA-8 / DSM 12333 / NBRC 16432</strain>
    </source>
</reference>
<dbReference type="Proteomes" id="UP000007962">
    <property type="component" value="Chromosome"/>
</dbReference>
<dbReference type="Pfam" id="PF16875">
    <property type="entry name" value="Glyco_hydro_36N"/>
    <property type="match status" value="1"/>
</dbReference>
<dbReference type="HOGENOM" id="CLU_410325_0_0_11"/>
<dbReference type="CDD" id="cd14791">
    <property type="entry name" value="GH36"/>
    <property type="match status" value="1"/>
</dbReference>
<comment type="catalytic activity">
    <reaction evidence="1">
        <text>Hydrolysis of terminal, non-reducing alpha-D-galactose residues in alpha-D-galactosides, including galactose oligosaccharides, galactomannans and galactolipids.</text>
        <dbReference type="EC" id="3.2.1.22"/>
    </reaction>
</comment>
<organism evidence="5 6">
    <name type="scientific">Beutenbergia cavernae (strain ATCC BAA-8 / DSM 12333 / CCUG 43141 / JCM 11478 / NBRC 16432 / NCIMB 13614 / HKI 0122)</name>
    <dbReference type="NCBI Taxonomy" id="471853"/>
    <lineage>
        <taxon>Bacteria</taxon>
        <taxon>Bacillati</taxon>
        <taxon>Actinomycetota</taxon>
        <taxon>Actinomycetes</taxon>
        <taxon>Micrococcales</taxon>
        <taxon>Beutenbergiaceae</taxon>
        <taxon>Beutenbergia</taxon>
    </lineage>
</organism>
<dbReference type="eggNOG" id="COG3345">
    <property type="taxonomic scope" value="Bacteria"/>
</dbReference>
<feature type="active site" description="Proton donor" evidence="3">
    <location>
        <position position="477"/>
    </location>
</feature>
<dbReference type="Pfam" id="PF02065">
    <property type="entry name" value="Melibiase"/>
    <property type="match status" value="1"/>
</dbReference>
<dbReference type="PRINTS" id="PR00743">
    <property type="entry name" value="GLHYDRLASE36"/>
</dbReference>
<dbReference type="RefSeq" id="WP_012725175.1">
    <property type="nucleotide sequence ID" value="NC_012669.1"/>
</dbReference>
<dbReference type="CAZy" id="GH36">
    <property type="family name" value="Glycoside Hydrolase Family 36"/>
</dbReference>
<keyword evidence="6" id="KW-1185">Reference proteome</keyword>
<dbReference type="InterPro" id="IPR017853">
    <property type="entry name" value="GH"/>
</dbReference>
<dbReference type="PIRSF" id="PIRSF005536">
    <property type="entry name" value="Agal"/>
    <property type="match status" value="1"/>
</dbReference>
<protein>
    <recommendedName>
        <fullName evidence="2">alpha-galactosidase</fullName>
        <ecNumber evidence="2">3.2.1.22</ecNumber>
    </recommendedName>
</protein>
<dbReference type="InterPro" id="IPR031704">
    <property type="entry name" value="Glyco_hydro_36_N"/>
</dbReference>
<dbReference type="GO" id="GO:0004557">
    <property type="term" value="F:alpha-galactosidase activity"/>
    <property type="evidence" value="ECO:0007669"/>
    <property type="project" value="UniProtKB-EC"/>
</dbReference>
<evidence type="ECO:0000259" key="4">
    <source>
        <dbReference type="Pfam" id="PF16875"/>
    </source>
</evidence>
<feature type="domain" description="Glycosyl hydrolase family 36 N-terminal" evidence="4">
    <location>
        <begin position="74"/>
        <end position="176"/>
    </location>
</feature>
<dbReference type="InterPro" id="IPR038417">
    <property type="entry name" value="Alpga-gal_N_sf"/>
</dbReference>
<accession>C5BV21</accession>
<dbReference type="InterPro" id="IPR002252">
    <property type="entry name" value="Glyco_hydro_36"/>
</dbReference>
<evidence type="ECO:0000313" key="5">
    <source>
        <dbReference type="EMBL" id="ACQ78395.1"/>
    </source>
</evidence>
<dbReference type="EMBL" id="CP001618">
    <property type="protein sequence ID" value="ACQ78395.1"/>
    <property type="molecule type" value="Genomic_DNA"/>
</dbReference>
<feature type="active site" description="Nucleophile" evidence="3">
    <location>
        <position position="407"/>
    </location>
</feature>
<dbReference type="EC" id="3.2.1.22" evidence="2"/>
<dbReference type="OrthoDB" id="9758822at2"/>
<sequence>MSAQLDLVAGDQPTLAVRVGGRDAVVPSGLFRLEIDRRVVDGFDDGSAEVLPGQAGVRGSVADGAAHVEWSAREIAGRGVWELAARITNTSDRPITLTRMDPLSARLAPGRWTTLHFRSAWGDEFAPERGTTDSHLRLDVRSGRSSHGRSPWLGLENGDAGVVVAPAWSGNWHIDVIDGGRVDAGISTWRFATVLQPGESVTAPSVVLAAGSTLDDAAVALAAAVGAAWIPRSPASEAMPVEWNHWWPYEDQEVDEGVIWRNAEVAASCGFDVATVDAGWFGAPEADSVWMEQRGDWHQTNTARFPSGLAALGAGIRDRGVKAGMWIEAEAIGAAAELRRSRPDVVALSEPSFRHDPSYGVQTVSLDPDDPSFLGYVCLGSPAGREHVSAALDALVTETGAEWIKLDFNIDPDSGCRRTDHGHGADDGLFRHYEGLYAVLDAFRERHPEVVLESCSSGGLRLDLGLARHVHCHFLSDPDYTEHHLQVLWGASLMLPPAAILHWSWSQWRGDYPPARKDFAALGTDEFDAMLRAAMMHRFGVSLRLDELRPELLERLSAHVSLFHGSLADLVRSGSLRRLSEQPVRGRRGERAPAFQLVAADRHAVFAFRLDGAEDLAPVHPVDIDDSRDYRVTDVDSGDGFVRSGAELRRSGLSPAESRRSALWLLDAV</sequence>